<dbReference type="RefSeq" id="WP_021099297.1">
    <property type="nucleotide sequence ID" value="NZ_KE557325.1"/>
</dbReference>
<dbReference type="HOGENOM" id="CLU_2865082_0_0_5"/>
<evidence type="ECO:0000313" key="1">
    <source>
        <dbReference type="EMBL" id="EPX82782.1"/>
    </source>
</evidence>
<gene>
    <name evidence="1" type="ORF">ruthe_03244</name>
</gene>
<accession>S9QT40</accession>
<reference evidence="1 2" key="1">
    <citation type="journal article" date="2013" name="Stand. Genomic Sci.">
        <title>Genome sequence of the reddish-pigmented Rubellimicrobium thermophilum type strain (DSM 16684(T)), a member of the Roseobacter clade.</title>
        <authorList>
            <person name="Fiebig A."/>
            <person name="Riedel T."/>
            <person name="Gronow S."/>
            <person name="Petersen J."/>
            <person name="Klenk H.P."/>
            <person name="Goker M."/>
        </authorList>
    </citation>
    <scope>NUCLEOTIDE SEQUENCE [LARGE SCALE GENOMIC DNA]</scope>
    <source>
        <strain evidence="1 2">DSM 16684</strain>
    </source>
</reference>
<sequence>MVGSAGLRWPTGGLRFSPLCRIGTSNEALGPVQLRPDRPGMLLLLPRETLQGTVRALTAAPRWT</sequence>
<dbReference type="STRING" id="1123069.ruthe_03244"/>
<keyword evidence="2" id="KW-1185">Reference proteome</keyword>
<comment type="caution">
    <text evidence="1">The sequence shown here is derived from an EMBL/GenBank/DDBJ whole genome shotgun (WGS) entry which is preliminary data.</text>
</comment>
<proteinExistence type="predicted"/>
<evidence type="ECO:0000313" key="2">
    <source>
        <dbReference type="Proteomes" id="UP000015346"/>
    </source>
</evidence>
<dbReference type="AlphaFoldDB" id="S9QT40"/>
<protein>
    <submittedName>
        <fullName evidence="1">Uncharacterized protein</fullName>
    </submittedName>
</protein>
<dbReference type="Proteomes" id="UP000015346">
    <property type="component" value="Unassembled WGS sequence"/>
</dbReference>
<organism evidence="1 2">
    <name type="scientific">Rubellimicrobium thermophilum DSM 16684</name>
    <dbReference type="NCBI Taxonomy" id="1123069"/>
    <lineage>
        <taxon>Bacteria</taxon>
        <taxon>Pseudomonadati</taxon>
        <taxon>Pseudomonadota</taxon>
        <taxon>Alphaproteobacteria</taxon>
        <taxon>Rhodobacterales</taxon>
        <taxon>Roseobacteraceae</taxon>
        <taxon>Rubellimicrobium</taxon>
    </lineage>
</organism>
<name>S9QT40_9RHOB</name>
<dbReference type="EMBL" id="AOLV01000039">
    <property type="protein sequence ID" value="EPX82782.1"/>
    <property type="molecule type" value="Genomic_DNA"/>
</dbReference>